<dbReference type="EMBL" id="LQQO01000007">
    <property type="protein sequence ID" value="KZE17128.1"/>
    <property type="molecule type" value="Genomic_DNA"/>
</dbReference>
<organism evidence="3 4">
    <name type="scientific">Sphingomonas hankookensis</name>
    <dbReference type="NCBI Taxonomy" id="563996"/>
    <lineage>
        <taxon>Bacteria</taxon>
        <taxon>Pseudomonadati</taxon>
        <taxon>Pseudomonadota</taxon>
        <taxon>Alphaproteobacteria</taxon>
        <taxon>Sphingomonadales</taxon>
        <taxon>Sphingomonadaceae</taxon>
        <taxon>Sphingomonas</taxon>
    </lineage>
</organism>
<keyword evidence="1" id="KW-0812">Transmembrane</keyword>
<keyword evidence="1" id="KW-1133">Transmembrane helix</keyword>
<dbReference type="InterPro" id="IPR002881">
    <property type="entry name" value="DUF58"/>
</dbReference>
<accession>A0ABR5YDZ4</accession>
<evidence type="ECO:0000259" key="2">
    <source>
        <dbReference type="Pfam" id="PF01882"/>
    </source>
</evidence>
<name>A0ABR5YDZ4_9SPHN</name>
<feature type="domain" description="DUF58" evidence="2">
    <location>
        <begin position="175"/>
        <end position="342"/>
    </location>
</feature>
<dbReference type="Pfam" id="PF01882">
    <property type="entry name" value="DUF58"/>
    <property type="match status" value="1"/>
</dbReference>
<dbReference type="PANTHER" id="PTHR33608">
    <property type="entry name" value="BLL2464 PROTEIN"/>
    <property type="match status" value="1"/>
</dbReference>
<evidence type="ECO:0000313" key="3">
    <source>
        <dbReference type="EMBL" id="KZE17128.1"/>
    </source>
</evidence>
<reference evidence="4" key="1">
    <citation type="submission" date="2016-01" db="EMBL/GenBank/DDBJ databases">
        <title>Draft genome of Chromobacterium sp. F49.</title>
        <authorList>
            <person name="Hong K.W."/>
        </authorList>
    </citation>
    <scope>NUCLEOTIDE SEQUENCE [LARGE SCALE GENOMIC DNA]</scope>
    <source>
        <strain evidence="4">CN3</strain>
    </source>
</reference>
<gene>
    <name evidence="3" type="ORF">AVT10_11770</name>
</gene>
<proteinExistence type="predicted"/>
<sequence length="410" mass="45045">MIVPTPRAIQLTALAAPVGLALGVLAPAAWIAAPLWIAGVLALIVADALLAKKPVLAMPEGLPATLNIGERFTLGNADMAADFDGPIKRTAPGSFRAERRGKARLRRLWARRAGPMGLAWRQATGRADRDIPILPDIRPVRDQGMRQYLNSLSVGNRLRRDHGDGQDFQVLTDFEAGMERRAIDWKASARHASLLAREFHTERDNMIAFAIDAGRAMTDPVGDIPRIDRAVSSALLAAFVALKSGDRVRLYSFGARPQVDSGSIGGGTRGFARLHHAAADIDYGAEESNYTLGLVTLDQKLDRRALVVIFTEFTDTTSAELLLAAAQRMLKRHRVLFVLFRDVELEGLRDAEPGHADDLVRAHVAHLLLRDRAIVVERLRRMGIDVIEATADAMPLALVERYLNHRERGR</sequence>
<dbReference type="Proteomes" id="UP000076609">
    <property type="component" value="Unassembled WGS sequence"/>
</dbReference>
<keyword evidence="1" id="KW-0472">Membrane</keyword>
<feature type="transmembrane region" description="Helical" evidence="1">
    <location>
        <begin position="31"/>
        <end position="50"/>
    </location>
</feature>
<protein>
    <recommendedName>
        <fullName evidence="2">DUF58 domain-containing protein</fullName>
    </recommendedName>
</protein>
<comment type="caution">
    <text evidence="3">The sequence shown here is derived from an EMBL/GenBank/DDBJ whole genome shotgun (WGS) entry which is preliminary data.</text>
</comment>
<keyword evidence="4" id="KW-1185">Reference proteome</keyword>
<evidence type="ECO:0000256" key="1">
    <source>
        <dbReference type="SAM" id="Phobius"/>
    </source>
</evidence>
<evidence type="ECO:0000313" key="4">
    <source>
        <dbReference type="Proteomes" id="UP000076609"/>
    </source>
</evidence>
<dbReference type="PANTHER" id="PTHR33608:SF3">
    <property type="entry name" value="SLR2013 PROTEIN"/>
    <property type="match status" value="1"/>
</dbReference>
<dbReference type="RefSeq" id="WP_066689293.1">
    <property type="nucleotide sequence ID" value="NZ_CP117025.1"/>
</dbReference>